<dbReference type="GO" id="GO:0030148">
    <property type="term" value="P:sphingolipid biosynthetic process"/>
    <property type="evidence" value="ECO:0007669"/>
    <property type="project" value="TreeGrafter"/>
</dbReference>
<evidence type="ECO:0000313" key="11">
    <source>
        <dbReference type="EMBL" id="CAB3228033.1"/>
    </source>
</evidence>
<feature type="transmembrane region" description="Helical" evidence="10">
    <location>
        <begin position="142"/>
        <end position="159"/>
    </location>
</feature>
<comment type="caution">
    <text evidence="11">The sequence shown here is derived from an EMBL/GenBank/DDBJ whole genome shotgun (WGS) entry which is preliminary data.</text>
</comment>
<protein>
    <recommendedName>
        <fullName evidence="10">Elongation of very long chain fatty acids protein</fullName>
        <ecNumber evidence="10">2.3.1.199</ecNumber>
    </recommendedName>
    <alternativeName>
        <fullName evidence="10">Very-long-chain 3-oxoacyl-CoA synthase</fullName>
    </alternativeName>
</protein>
<dbReference type="GO" id="GO:0042761">
    <property type="term" value="P:very long-chain fatty acid biosynthetic process"/>
    <property type="evidence" value="ECO:0007669"/>
    <property type="project" value="TreeGrafter"/>
</dbReference>
<keyword evidence="3 10" id="KW-0808">Transferase</keyword>
<evidence type="ECO:0000256" key="3">
    <source>
        <dbReference type="ARBA" id="ARBA00022679"/>
    </source>
</evidence>
<evidence type="ECO:0000256" key="7">
    <source>
        <dbReference type="ARBA" id="ARBA00023098"/>
    </source>
</evidence>
<evidence type="ECO:0000256" key="9">
    <source>
        <dbReference type="ARBA" id="ARBA00023160"/>
    </source>
</evidence>
<proteinExistence type="inferred from homology"/>
<dbReference type="Pfam" id="PF01151">
    <property type="entry name" value="ELO"/>
    <property type="match status" value="1"/>
</dbReference>
<keyword evidence="2 10" id="KW-0444">Lipid biosynthesis</keyword>
<dbReference type="AlphaFoldDB" id="A0A8S0ZB67"/>
<sequence length="299" mass="35089">MSFVDSYRKFMERNSDPRTENWWLMSGPGPLLTILATYLYFCNSVGPRYMRDRKPYDLKNVMIVYNISQILMSIYLVYEGLVAGWWNDYNFSCQPVDYSDSPQAKRMAAAVWWYFAAKIIELLDTIFFVLRKKNRQISFLHLYHHFMMPICAWIGVKFLPGGHGTLLGVINSFIHIIMYSYYLISGLGPQYQKYLWWKKHLTTMQLIQFCIIFYHNFTVMFSDCNYPKGINFLLSLNAGLFLYMFGMFYYNSYVKNRRATPNHEGTKVRYTVTNGITKNPIANGNTTTDVVTNGKTKEC</sequence>
<feature type="transmembrane region" description="Helical" evidence="10">
    <location>
        <begin position="63"/>
        <end position="86"/>
    </location>
</feature>
<comment type="catalytic activity">
    <reaction evidence="10">
        <text>a very-long-chain acyl-CoA + malonyl-CoA + H(+) = a very-long-chain 3-oxoacyl-CoA + CO2 + CoA</text>
        <dbReference type="Rhea" id="RHEA:32727"/>
        <dbReference type="ChEBI" id="CHEBI:15378"/>
        <dbReference type="ChEBI" id="CHEBI:16526"/>
        <dbReference type="ChEBI" id="CHEBI:57287"/>
        <dbReference type="ChEBI" id="CHEBI:57384"/>
        <dbReference type="ChEBI" id="CHEBI:90725"/>
        <dbReference type="ChEBI" id="CHEBI:90736"/>
        <dbReference type="EC" id="2.3.1.199"/>
    </reaction>
</comment>
<evidence type="ECO:0000256" key="8">
    <source>
        <dbReference type="ARBA" id="ARBA00023136"/>
    </source>
</evidence>
<evidence type="ECO:0000256" key="4">
    <source>
        <dbReference type="ARBA" id="ARBA00022692"/>
    </source>
</evidence>
<comment type="subcellular location">
    <subcellularLocation>
        <location evidence="1">Membrane</location>
        <topology evidence="1">Multi-pass membrane protein</topology>
    </subcellularLocation>
</comment>
<keyword evidence="8 10" id="KW-0472">Membrane</keyword>
<dbReference type="GO" id="GO:0034625">
    <property type="term" value="P:fatty acid elongation, monounsaturated fatty acid"/>
    <property type="evidence" value="ECO:0007669"/>
    <property type="project" value="TreeGrafter"/>
</dbReference>
<keyword evidence="4 10" id="KW-0812">Transmembrane</keyword>
<gene>
    <name evidence="11" type="ORF">APLA_LOCUS3311</name>
</gene>
<dbReference type="EC" id="2.3.1.199" evidence="10"/>
<dbReference type="PANTHER" id="PTHR11157">
    <property type="entry name" value="FATTY ACID ACYL TRANSFERASE-RELATED"/>
    <property type="match status" value="1"/>
</dbReference>
<dbReference type="Proteomes" id="UP000494256">
    <property type="component" value="Unassembled WGS sequence"/>
</dbReference>
<dbReference type="EMBL" id="CADEBD010000280">
    <property type="protein sequence ID" value="CAB3228033.1"/>
    <property type="molecule type" value="Genomic_DNA"/>
</dbReference>
<keyword evidence="6 10" id="KW-1133">Transmembrane helix</keyword>
<feature type="transmembrane region" description="Helical" evidence="10">
    <location>
        <begin position="165"/>
        <end position="184"/>
    </location>
</feature>
<dbReference type="GO" id="GO:0019367">
    <property type="term" value="P:fatty acid elongation, saturated fatty acid"/>
    <property type="evidence" value="ECO:0007669"/>
    <property type="project" value="TreeGrafter"/>
</dbReference>
<dbReference type="GO" id="GO:0005789">
    <property type="term" value="C:endoplasmic reticulum membrane"/>
    <property type="evidence" value="ECO:0007669"/>
    <property type="project" value="TreeGrafter"/>
</dbReference>
<feature type="transmembrane region" description="Helical" evidence="10">
    <location>
        <begin position="22"/>
        <end position="42"/>
    </location>
</feature>
<feature type="transmembrane region" description="Helical" evidence="10">
    <location>
        <begin position="229"/>
        <end position="250"/>
    </location>
</feature>
<evidence type="ECO:0000256" key="5">
    <source>
        <dbReference type="ARBA" id="ARBA00022832"/>
    </source>
</evidence>
<organism evidence="11 12">
    <name type="scientific">Arctia plantaginis</name>
    <name type="common">Wood tiger moth</name>
    <name type="synonym">Phalaena plantaginis</name>
    <dbReference type="NCBI Taxonomy" id="874455"/>
    <lineage>
        <taxon>Eukaryota</taxon>
        <taxon>Metazoa</taxon>
        <taxon>Ecdysozoa</taxon>
        <taxon>Arthropoda</taxon>
        <taxon>Hexapoda</taxon>
        <taxon>Insecta</taxon>
        <taxon>Pterygota</taxon>
        <taxon>Neoptera</taxon>
        <taxon>Endopterygota</taxon>
        <taxon>Lepidoptera</taxon>
        <taxon>Glossata</taxon>
        <taxon>Ditrysia</taxon>
        <taxon>Noctuoidea</taxon>
        <taxon>Erebidae</taxon>
        <taxon>Arctiinae</taxon>
        <taxon>Arctia</taxon>
    </lineage>
</organism>
<feature type="transmembrane region" description="Helical" evidence="10">
    <location>
        <begin position="111"/>
        <end position="130"/>
    </location>
</feature>
<dbReference type="InterPro" id="IPR002076">
    <property type="entry name" value="ELO_fam"/>
</dbReference>
<evidence type="ECO:0000256" key="10">
    <source>
        <dbReference type="RuleBase" id="RU361115"/>
    </source>
</evidence>
<dbReference type="PANTHER" id="PTHR11157:SF28">
    <property type="entry name" value="ELONGATION OF VERY LONG CHAIN FATTY ACIDS PROTEIN"/>
    <property type="match status" value="1"/>
</dbReference>
<feature type="transmembrane region" description="Helical" evidence="10">
    <location>
        <begin position="196"/>
        <end position="217"/>
    </location>
</feature>
<keyword evidence="7 10" id="KW-0443">Lipid metabolism</keyword>
<evidence type="ECO:0000256" key="2">
    <source>
        <dbReference type="ARBA" id="ARBA00022516"/>
    </source>
</evidence>
<accession>A0A8S0ZB67</accession>
<evidence type="ECO:0000313" key="12">
    <source>
        <dbReference type="Proteomes" id="UP000494256"/>
    </source>
</evidence>
<dbReference type="GO" id="GO:0034626">
    <property type="term" value="P:fatty acid elongation, polyunsaturated fatty acid"/>
    <property type="evidence" value="ECO:0007669"/>
    <property type="project" value="TreeGrafter"/>
</dbReference>
<evidence type="ECO:0000256" key="1">
    <source>
        <dbReference type="ARBA" id="ARBA00004141"/>
    </source>
</evidence>
<dbReference type="GO" id="GO:0009922">
    <property type="term" value="F:fatty acid elongase activity"/>
    <property type="evidence" value="ECO:0007669"/>
    <property type="project" value="UniProtKB-EC"/>
</dbReference>
<evidence type="ECO:0000256" key="6">
    <source>
        <dbReference type="ARBA" id="ARBA00022989"/>
    </source>
</evidence>
<keyword evidence="5 10" id="KW-0276">Fatty acid metabolism</keyword>
<name>A0A8S0ZB67_ARCPL</name>
<comment type="similarity">
    <text evidence="10">Belongs to the ELO family.</text>
</comment>
<reference evidence="11 12" key="1">
    <citation type="submission" date="2020-04" db="EMBL/GenBank/DDBJ databases">
        <authorList>
            <person name="Wallbank WR R."/>
            <person name="Pardo Diaz C."/>
            <person name="Kozak K."/>
            <person name="Martin S."/>
            <person name="Jiggins C."/>
            <person name="Moest M."/>
            <person name="Warren A I."/>
            <person name="Byers J.R.P. K."/>
            <person name="Montejo-Kovacevich G."/>
            <person name="Yen C E."/>
        </authorList>
    </citation>
    <scope>NUCLEOTIDE SEQUENCE [LARGE SCALE GENOMIC DNA]</scope>
</reference>
<keyword evidence="9 10" id="KW-0275">Fatty acid biosynthesis</keyword>